<dbReference type="SMART" id="SM00670">
    <property type="entry name" value="PINc"/>
    <property type="match status" value="1"/>
</dbReference>
<accession>A0ABY3SSZ2</accession>
<proteinExistence type="predicted"/>
<evidence type="ECO:0000313" key="2">
    <source>
        <dbReference type="EMBL" id="UJS22555.1"/>
    </source>
</evidence>
<feature type="domain" description="PIN" evidence="1">
    <location>
        <begin position="4"/>
        <end position="117"/>
    </location>
</feature>
<dbReference type="InterPro" id="IPR002850">
    <property type="entry name" value="PIN_toxin-like"/>
</dbReference>
<dbReference type="PANTHER" id="PTHR34610">
    <property type="entry name" value="SSL7007 PROTEIN"/>
    <property type="match status" value="1"/>
</dbReference>
<protein>
    <submittedName>
        <fullName evidence="2">Toxin-antitoxin system toxin component, PIN family</fullName>
    </submittedName>
</protein>
<sequence length="138" mass="15747">MKVELVVIDTNVLISYALKPDGLAGRVADFFIENSRLLFCQETFTELETRLWRPKFDRYITLEQRKQVLHDVGMSAVWVEITGKPSYSRDPDDDKFVETALLGQADLLVSGDSDLLDLESVDGLPILSPRACWEQFQH</sequence>
<dbReference type="RefSeq" id="WP_236496239.1">
    <property type="nucleotide sequence ID" value="NZ_CP091244.1"/>
</dbReference>
<dbReference type="InterPro" id="IPR029060">
    <property type="entry name" value="PIN-like_dom_sf"/>
</dbReference>
<dbReference type="Proteomes" id="UP001054801">
    <property type="component" value="Chromosome"/>
</dbReference>
<evidence type="ECO:0000313" key="3">
    <source>
        <dbReference type="Proteomes" id="UP001054801"/>
    </source>
</evidence>
<gene>
    <name evidence="2" type="ORF">L2Y54_11415</name>
</gene>
<name>A0ABY3SSZ2_9GAMM</name>
<evidence type="ECO:0000259" key="1">
    <source>
        <dbReference type="SMART" id="SM00670"/>
    </source>
</evidence>
<keyword evidence="3" id="KW-1185">Reference proteome</keyword>
<dbReference type="SUPFAM" id="SSF88723">
    <property type="entry name" value="PIN domain-like"/>
    <property type="match status" value="1"/>
</dbReference>
<dbReference type="NCBIfam" id="TIGR00305">
    <property type="entry name" value="putative toxin-antitoxin system toxin component, PIN family"/>
    <property type="match status" value="1"/>
</dbReference>
<dbReference type="EMBL" id="CP091244">
    <property type="protein sequence ID" value="UJS22555.1"/>
    <property type="molecule type" value="Genomic_DNA"/>
</dbReference>
<dbReference type="PANTHER" id="PTHR34610:SF3">
    <property type="entry name" value="SSL7007 PROTEIN"/>
    <property type="match status" value="1"/>
</dbReference>
<dbReference type="Pfam" id="PF13470">
    <property type="entry name" value="PIN_3"/>
    <property type="match status" value="1"/>
</dbReference>
<organism evidence="2 3">
    <name type="scientific">Thiothrix winogradskyi</name>
    <dbReference type="NCBI Taxonomy" id="96472"/>
    <lineage>
        <taxon>Bacteria</taxon>
        <taxon>Pseudomonadati</taxon>
        <taxon>Pseudomonadota</taxon>
        <taxon>Gammaproteobacteria</taxon>
        <taxon>Thiotrichales</taxon>
        <taxon>Thiotrichaceae</taxon>
        <taxon>Thiothrix</taxon>
    </lineage>
</organism>
<dbReference type="InterPro" id="IPR002716">
    <property type="entry name" value="PIN_dom"/>
</dbReference>
<reference evidence="2" key="1">
    <citation type="journal article" date="2022" name="Microorganisms">
        <title>Two New Species of Filamentous Sulfur Bacteria of the Genus Thiothrix, Thiothrix winogradskyi sp. nov. and 'Candidatus Thiothrix sulfatifontis' sp. nov.</title>
        <authorList>
            <person name="Ravin N.V."/>
            <person name="Rossetti S."/>
            <person name="Beletsky A.V."/>
            <person name="Kadnikov V.V."/>
            <person name="Rudenko T.S."/>
            <person name="Smolyakov D.D."/>
            <person name="Moskvitina M.I."/>
            <person name="Gureeva M.V."/>
            <person name="Mardanov A.V."/>
            <person name="Grabovich M.Y."/>
        </authorList>
    </citation>
    <scope>NUCLEOTIDE SEQUENCE</scope>
    <source>
        <strain evidence="2">CT3</strain>
    </source>
</reference>